<dbReference type="GO" id="GO:0003855">
    <property type="term" value="F:3-dehydroquinate dehydratase activity"/>
    <property type="evidence" value="ECO:0007669"/>
    <property type="project" value="UniProtKB-UniRule"/>
</dbReference>
<evidence type="ECO:0000313" key="12">
    <source>
        <dbReference type="EMBL" id="KTD80141.1"/>
    </source>
</evidence>
<keyword evidence="13" id="KW-1185">Reference proteome</keyword>
<keyword evidence="8" id="KW-0057">Aromatic amino acid biosynthesis</keyword>
<evidence type="ECO:0000256" key="7">
    <source>
        <dbReference type="ARBA" id="ARBA00023239"/>
    </source>
</evidence>
<evidence type="ECO:0000256" key="1">
    <source>
        <dbReference type="ARBA" id="ARBA00001864"/>
    </source>
</evidence>
<evidence type="ECO:0000256" key="10">
    <source>
        <dbReference type="PIRSR" id="PIRSR001399-2"/>
    </source>
</evidence>
<dbReference type="PANTHER" id="PTHR21272">
    <property type="entry name" value="CATABOLIC 3-DEHYDROQUINASE"/>
    <property type="match status" value="1"/>
</dbReference>
<proteinExistence type="inferred from homology"/>
<dbReference type="NCBIfam" id="NF003804">
    <property type="entry name" value="PRK05395.1-1"/>
    <property type="match status" value="1"/>
</dbReference>
<dbReference type="InterPro" id="IPR001874">
    <property type="entry name" value="DHquinase_II"/>
</dbReference>
<dbReference type="NCBIfam" id="TIGR01088">
    <property type="entry name" value="aroQ"/>
    <property type="match status" value="1"/>
</dbReference>
<comment type="function">
    <text evidence="2 8">Catalyzes a trans-dehydration via an enolate intermediate.</text>
</comment>
<evidence type="ECO:0000256" key="3">
    <source>
        <dbReference type="ARBA" id="ARBA00004902"/>
    </source>
</evidence>
<dbReference type="AlphaFoldDB" id="A0A0W1AFK6"/>
<feature type="binding site" evidence="8 10">
    <location>
        <position position="119"/>
    </location>
    <ligand>
        <name>substrate</name>
    </ligand>
</feature>
<evidence type="ECO:0000256" key="9">
    <source>
        <dbReference type="PIRSR" id="PIRSR001399-1"/>
    </source>
</evidence>
<protein>
    <recommendedName>
        <fullName evidence="6 8">3-dehydroquinate dehydratase</fullName>
        <shortName evidence="8">3-dehydroquinase</shortName>
        <ecNumber evidence="6 8">4.2.1.10</ecNumber>
    </recommendedName>
    <alternativeName>
        <fullName evidence="8">Type II DHQase</fullName>
    </alternativeName>
</protein>
<feature type="binding site" evidence="8 10">
    <location>
        <position position="106"/>
    </location>
    <ligand>
        <name>substrate</name>
    </ligand>
</feature>
<dbReference type="STRING" id="45076.Lwor_1049"/>
<dbReference type="NCBIfam" id="NF003805">
    <property type="entry name" value="PRK05395.1-2"/>
    <property type="match status" value="1"/>
</dbReference>
<evidence type="ECO:0000256" key="8">
    <source>
        <dbReference type="HAMAP-Rule" id="MF_00169"/>
    </source>
</evidence>
<dbReference type="PATRIC" id="fig|45076.6.peg.1142"/>
<dbReference type="NCBIfam" id="NF003806">
    <property type="entry name" value="PRK05395.1-3"/>
    <property type="match status" value="1"/>
</dbReference>
<keyword evidence="7 8" id="KW-0456">Lyase</keyword>
<evidence type="ECO:0000313" key="13">
    <source>
        <dbReference type="Proteomes" id="UP000054662"/>
    </source>
</evidence>
<evidence type="ECO:0000256" key="5">
    <source>
        <dbReference type="ARBA" id="ARBA00011193"/>
    </source>
</evidence>
<dbReference type="GO" id="GO:0009423">
    <property type="term" value="P:chorismate biosynthetic process"/>
    <property type="evidence" value="ECO:0007669"/>
    <property type="project" value="UniProtKB-UniRule"/>
</dbReference>
<dbReference type="InterPro" id="IPR036441">
    <property type="entry name" value="DHquinase_II_sf"/>
</dbReference>
<dbReference type="PANTHER" id="PTHR21272:SF3">
    <property type="entry name" value="CATABOLIC 3-DEHYDROQUINASE"/>
    <property type="match status" value="1"/>
</dbReference>
<accession>A0A0W1AFK6</accession>
<organism evidence="12 13">
    <name type="scientific">Legionella worsleiensis</name>
    <dbReference type="NCBI Taxonomy" id="45076"/>
    <lineage>
        <taxon>Bacteria</taxon>
        <taxon>Pseudomonadati</taxon>
        <taxon>Pseudomonadota</taxon>
        <taxon>Gammaproteobacteria</taxon>
        <taxon>Legionellales</taxon>
        <taxon>Legionellaceae</taxon>
        <taxon>Legionella</taxon>
    </lineage>
</organism>
<dbReference type="CDD" id="cd00466">
    <property type="entry name" value="DHQase_II"/>
    <property type="match status" value="1"/>
</dbReference>
<comment type="similarity">
    <text evidence="4 8">Belongs to the type-II 3-dehydroquinase family.</text>
</comment>
<dbReference type="SUPFAM" id="SSF52304">
    <property type="entry name" value="Type II 3-dehydroquinate dehydratase"/>
    <property type="match status" value="1"/>
</dbReference>
<comment type="catalytic activity">
    <reaction evidence="1 8">
        <text>3-dehydroquinate = 3-dehydroshikimate + H2O</text>
        <dbReference type="Rhea" id="RHEA:21096"/>
        <dbReference type="ChEBI" id="CHEBI:15377"/>
        <dbReference type="ChEBI" id="CHEBI:16630"/>
        <dbReference type="ChEBI" id="CHEBI:32364"/>
        <dbReference type="EC" id="4.2.1.10"/>
    </reaction>
</comment>
<dbReference type="NCBIfam" id="NF003807">
    <property type="entry name" value="PRK05395.1-4"/>
    <property type="match status" value="1"/>
</dbReference>
<comment type="caution">
    <text evidence="12">The sequence shown here is derived from an EMBL/GenBank/DDBJ whole genome shotgun (WGS) entry which is preliminary data.</text>
</comment>
<dbReference type="EMBL" id="LNZC01000011">
    <property type="protein sequence ID" value="KTD80141.1"/>
    <property type="molecule type" value="Genomic_DNA"/>
</dbReference>
<dbReference type="Pfam" id="PF01220">
    <property type="entry name" value="DHquinase_II"/>
    <property type="match status" value="1"/>
</dbReference>
<feature type="binding site" evidence="8 10">
    <location>
        <begin position="133"/>
        <end position="134"/>
    </location>
    <ligand>
        <name>substrate</name>
    </ligand>
</feature>
<comment type="subunit">
    <text evidence="5 8">Homododecamer.</text>
</comment>
<dbReference type="HAMAP" id="MF_00169">
    <property type="entry name" value="AroQ"/>
    <property type="match status" value="1"/>
</dbReference>
<sequence>MQRSCRYPRRYIDKLSNIRQNLPKIRLRLSLMKKILVLHGPNLNLLGTREPSVYGAMSLSEINAQLLDEANAAGVQLACVQSNSEVELIETIHQAQSDKIDFIIINPAAYTHTSIALRDALTGVAIPFIEVHISNIYTREAFRHHSYFSDIATGVICGLGTQGYLLALKAIIQEFK</sequence>
<evidence type="ECO:0000256" key="4">
    <source>
        <dbReference type="ARBA" id="ARBA00011037"/>
    </source>
</evidence>
<reference evidence="12 13" key="1">
    <citation type="submission" date="2015-11" db="EMBL/GenBank/DDBJ databases">
        <title>Genomic analysis of 38 Legionella species identifies large and diverse effector repertoires.</title>
        <authorList>
            <person name="Burstein D."/>
            <person name="Amaro F."/>
            <person name="Zusman T."/>
            <person name="Lifshitz Z."/>
            <person name="Cohen O."/>
            <person name="Gilbert J.A."/>
            <person name="Pupko T."/>
            <person name="Shuman H.A."/>
            <person name="Segal G."/>
        </authorList>
    </citation>
    <scope>NUCLEOTIDE SEQUENCE [LARGE SCALE GENOMIC DNA]</scope>
    <source>
        <strain evidence="12 13">ATCC 49508</strain>
    </source>
</reference>
<dbReference type="EC" id="4.2.1.10" evidence="6 8"/>
<gene>
    <name evidence="8 12" type="primary">aroQ</name>
    <name evidence="12" type="ORF">Lwor_1049</name>
</gene>
<feature type="active site" description="Proton acceptor" evidence="8 9">
    <location>
        <position position="54"/>
    </location>
</feature>
<feature type="binding site" evidence="8 10">
    <location>
        <position position="143"/>
    </location>
    <ligand>
        <name>substrate</name>
    </ligand>
</feature>
<comment type="pathway">
    <text evidence="3 8">Metabolic intermediate biosynthesis; chorismate biosynthesis; chorismate from D-erythrose 4-phosphate and phosphoenolpyruvate: step 3/7.</text>
</comment>
<dbReference type="GO" id="GO:0019631">
    <property type="term" value="P:quinate catabolic process"/>
    <property type="evidence" value="ECO:0007669"/>
    <property type="project" value="TreeGrafter"/>
</dbReference>
<keyword evidence="8" id="KW-0028">Amino-acid biosynthesis</keyword>
<feature type="active site" description="Proton donor" evidence="8 9">
    <location>
        <position position="132"/>
    </location>
</feature>
<dbReference type="UniPathway" id="UPA00053">
    <property type="reaction ID" value="UER00086"/>
</dbReference>
<dbReference type="Gene3D" id="3.40.50.9100">
    <property type="entry name" value="Dehydroquinase, class II"/>
    <property type="match status" value="1"/>
</dbReference>
<dbReference type="Proteomes" id="UP000054662">
    <property type="component" value="Unassembled WGS sequence"/>
</dbReference>
<evidence type="ECO:0000256" key="2">
    <source>
        <dbReference type="ARBA" id="ARBA00003924"/>
    </source>
</evidence>
<feature type="binding site" evidence="8 10">
    <location>
        <position position="112"/>
    </location>
    <ligand>
        <name>substrate</name>
    </ligand>
</feature>
<dbReference type="PROSITE" id="PS01029">
    <property type="entry name" value="DEHYDROQUINASE_II"/>
    <property type="match status" value="1"/>
</dbReference>
<dbReference type="GO" id="GO:0008652">
    <property type="term" value="P:amino acid biosynthetic process"/>
    <property type="evidence" value="ECO:0007669"/>
    <property type="project" value="UniProtKB-KW"/>
</dbReference>
<evidence type="ECO:0000256" key="6">
    <source>
        <dbReference type="ARBA" id="ARBA00012060"/>
    </source>
</evidence>
<dbReference type="GO" id="GO:0009073">
    <property type="term" value="P:aromatic amino acid family biosynthetic process"/>
    <property type="evidence" value="ECO:0007669"/>
    <property type="project" value="UniProtKB-KW"/>
</dbReference>
<dbReference type="InterPro" id="IPR018509">
    <property type="entry name" value="DHquinase_II_CS"/>
</dbReference>
<dbReference type="PIRSF" id="PIRSF001399">
    <property type="entry name" value="DHquinase_II"/>
    <property type="match status" value="1"/>
</dbReference>
<name>A0A0W1AFK6_9GAMM</name>
<evidence type="ECO:0000256" key="11">
    <source>
        <dbReference type="PIRSR" id="PIRSR001399-3"/>
    </source>
</evidence>
<feature type="site" description="Transition state stabilizer" evidence="8 11">
    <location>
        <position position="49"/>
    </location>
</feature>